<dbReference type="InterPro" id="IPR054579">
    <property type="entry name" value="GCE-like_dom"/>
</dbReference>
<organism evidence="6 7">
    <name type="scientific">Pontibacter toksunensis</name>
    <dbReference type="NCBI Taxonomy" id="1332631"/>
    <lineage>
        <taxon>Bacteria</taxon>
        <taxon>Pseudomonadati</taxon>
        <taxon>Bacteroidota</taxon>
        <taxon>Cytophagia</taxon>
        <taxon>Cytophagales</taxon>
        <taxon>Hymenobacteraceae</taxon>
        <taxon>Pontibacter</taxon>
    </lineage>
</organism>
<dbReference type="EC" id="3.4.-.-" evidence="6"/>
<comment type="caution">
    <text evidence="6">The sequence shown here is derived from an EMBL/GenBank/DDBJ whole genome shotgun (WGS) entry which is preliminary data.</text>
</comment>
<evidence type="ECO:0000313" key="6">
    <source>
        <dbReference type="EMBL" id="MFD3001957.1"/>
    </source>
</evidence>
<dbReference type="Pfam" id="PF22244">
    <property type="entry name" value="GCE_fung"/>
    <property type="match status" value="1"/>
</dbReference>
<evidence type="ECO:0000259" key="5">
    <source>
        <dbReference type="Pfam" id="PF22244"/>
    </source>
</evidence>
<dbReference type="Proteomes" id="UP001597641">
    <property type="component" value="Unassembled WGS sequence"/>
</dbReference>
<dbReference type="RefSeq" id="WP_377486793.1">
    <property type="nucleotide sequence ID" value="NZ_JBHUOX010000012.1"/>
</dbReference>
<feature type="chain" id="PRO_5045380229" evidence="4">
    <location>
        <begin position="19"/>
        <end position="515"/>
    </location>
</feature>
<evidence type="ECO:0000256" key="1">
    <source>
        <dbReference type="ARBA" id="ARBA00022487"/>
    </source>
</evidence>
<evidence type="ECO:0000256" key="3">
    <source>
        <dbReference type="ARBA" id="ARBA00022801"/>
    </source>
</evidence>
<name>A0ABW6BYF4_9BACT</name>
<keyword evidence="2 4" id="KW-0732">Signal</keyword>
<dbReference type="Gene3D" id="3.40.50.1820">
    <property type="entry name" value="alpha/beta hydrolase"/>
    <property type="match status" value="1"/>
</dbReference>
<proteinExistence type="predicted"/>
<dbReference type="InterPro" id="IPR029058">
    <property type="entry name" value="AB_hydrolase_fold"/>
</dbReference>
<keyword evidence="1" id="KW-0719">Serine esterase</keyword>
<reference evidence="7" key="1">
    <citation type="journal article" date="2019" name="Int. J. Syst. Evol. Microbiol.">
        <title>The Global Catalogue of Microorganisms (GCM) 10K type strain sequencing project: providing services to taxonomists for standard genome sequencing and annotation.</title>
        <authorList>
            <consortium name="The Broad Institute Genomics Platform"/>
            <consortium name="The Broad Institute Genome Sequencing Center for Infectious Disease"/>
            <person name="Wu L."/>
            <person name="Ma J."/>
        </authorList>
    </citation>
    <scope>NUCLEOTIDE SEQUENCE [LARGE SCALE GENOMIC DNA]</scope>
    <source>
        <strain evidence="7">KCTC 23984</strain>
    </source>
</reference>
<keyword evidence="3 6" id="KW-0378">Hydrolase</keyword>
<feature type="domain" description="4-O-methyl-glucuronoyl methylesterase-like" evidence="5">
    <location>
        <begin position="292"/>
        <end position="452"/>
    </location>
</feature>
<dbReference type="EMBL" id="JBHUOX010000012">
    <property type="protein sequence ID" value="MFD3001957.1"/>
    <property type="molecule type" value="Genomic_DNA"/>
</dbReference>
<evidence type="ECO:0000256" key="4">
    <source>
        <dbReference type="SAM" id="SignalP"/>
    </source>
</evidence>
<dbReference type="SUPFAM" id="SSF53474">
    <property type="entry name" value="alpha/beta-Hydrolases"/>
    <property type="match status" value="1"/>
</dbReference>
<protein>
    <submittedName>
        <fullName evidence="6">Alpha/beta hydrolase family protein</fullName>
        <ecNumber evidence="6">3.4.-.-</ecNumber>
    </submittedName>
</protein>
<evidence type="ECO:0000256" key="2">
    <source>
        <dbReference type="ARBA" id="ARBA00022729"/>
    </source>
</evidence>
<evidence type="ECO:0000313" key="7">
    <source>
        <dbReference type="Proteomes" id="UP001597641"/>
    </source>
</evidence>
<sequence>MKKVLYFFFAMAVSSASAQQAPAGASARYPAVVNFTAEQDHQHMMKQLGIKALRPGPSGDESAPNHANYDEALANPYPNLPEVLTLKNGRKVTTPAMWWNKRRPEIVEEFEREVFGRVPKNVPKVTWKTLISEREYVGWIPVNAKQLVGQVDNTEYPLLDVKINLTVVTPANAKGPVPVLMMFGRSALPAPAQPPKEDLEKINAAFKELLIKTDPSLKEVFEQYPAYNPITAAIPNFGPPPAGDPPTPQQLLAAGWGYALIEPGSIQADNGAGLTKGIIGLVNKGQPRKPDDWGALRAWAWGASRGLDYLETDPAVDARHVGIEGVSRFGKAALVTMAFDQRFFTGLIGSSGEGGAKLHRRNFGEAVESLTSSGEYHWMAGNFLKYGASEASFGSKNANDIPVDAHQLIALSAPRPLFISYGIPEKGDAKWLDQQGSYMATVAAGPVYQLLGAKDLGVGHDYKTAKMPGVNVSLLDGELAWRQHDGGHTDAPNIKYFIPWATNFIKENAASGTKR</sequence>
<accession>A0ABW6BYF4</accession>
<gene>
    <name evidence="6" type="ORF">ACFS7Z_16410</name>
</gene>
<feature type="signal peptide" evidence="4">
    <location>
        <begin position="1"/>
        <end position="18"/>
    </location>
</feature>
<dbReference type="GO" id="GO:0016787">
    <property type="term" value="F:hydrolase activity"/>
    <property type="evidence" value="ECO:0007669"/>
    <property type="project" value="UniProtKB-KW"/>
</dbReference>
<keyword evidence="7" id="KW-1185">Reference proteome</keyword>